<organism evidence="4 5">
    <name type="scientific">Corynebacterium marambiense</name>
    <dbReference type="NCBI Taxonomy" id="2765364"/>
    <lineage>
        <taxon>Bacteria</taxon>
        <taxon>Bacillati</taxon>
        <taxon>Actinomycetota</taxon>
        <taxon>Actinomycetes</taxon>
        <taxon>Mycobacteriales</taxon>
        <taxon>Corynebacteriaceae</taxon>
        <taxon>Corynebacterium</taxon>
    </lineage>
</organism>
<accession>A0ABS0W0B5</accession>
<evidence type="ECO:0000313" key="5">
    <source>
        <dbReference type="Proteomes" id="UP000625574"/>
    </source>
</evidence>
<evidence type="ECO:0000259" key="3">
    <source>
        <dbReference type="Pfam" id="PF00188"/>
    </source>
</evidence>
<proteinExistence type="predicted"/>
<feature type="domain" description="SCP" evidence="3">
    <location>
        <begin position="102"/>
        <end position="209"/>
    </location>
</feature>
<dbReference type="Pfam" id="PF00188">
    <property type="entry name" value="CAP"/>
    <property type="match status" value="1"/>
</dbReference>
<dbReference type="Proteomes" id="UP000625574">
    <property type="component" value="Unassembled WGS sequence"/>
</dbReference>
<protein>
    <recommendedName>
        <fullName evidence="3">SCP domain-containing protein</fullName>
    </recommendedName>
</protein>
<dbReference type="PANTHER" id="PTHR31157">
    <property type="entry name" value="SCP DOMAIN-CONTAINING PROTEIN"/>
    <property type="match status" value="1"/>
</dbReference>
<name>A0ABS0W0B5_9CORY</name>
<keyword evidence="5" id="KW-1185">Reference proteome</keyword>
<dbReference type="InterPro" id="IPR014044">
    <property type="entry name" value="CAP_dom"/>
</dbReference>
<keyword evidence="2" id="KW-0732">Signal</keyword>
<reference evidence="4 5" key="1">
    <citation type="submission" date="2020-12" db="EMBL/GenBank/DDBJ databases">
        <title>Genome public.</title>
        <authorList>
            <person name="Sun Q."/>
        </authorList>
    </citation>
    <scope>NUCLEOTIDE SEQUENCE [LARGE SCALE GENOMIC DNA]</scope>
    <source>
        <strain evidence="4 5">CCM 8864</strain>
    </source>
</reference>
<dbReference type="PANTHER" id="PTHR31157:SF1">
    <property type="entry name" value="SCP DOMAIN-CONTAINING PROTEIN"/>
    <property type="match status" value="1"/>
</dbReference>
<dbReference type="InterPro" id="IPR035940">
    <property type="entry name" value="CAP_sf"/>
</dbReference>
<dbReference type="EMBL" id="JAEIOT010000008">
    <property type="protein sequence ID" value="MBI9001017.1"/>
    <property type="molecule type" value="Genomic_DNA"/>
</dbReference>
<sequence>MKRKLISAAAATALSATLLAAPIAAASPQQDIADFVARAMGPGGYSGSFGGPRPGPMPQPTPDPTPTPTPTPTPDPAPTPDPTPTPDPDTQKLLEQRSREIVDRINVERKTRGLVELSINTNVTALAKQIADASAASNSLSVDKKFIKASHGYSLAGYPGLENPQFAANVVELWMKNEGQRNLLMRSNIREIGIAVSQNDKSEYENFVTAIVRWL</sequence>
<feature type="signal peptide" evidence="2">
    <location>
        <begin position="1"/>
        <end position="20"/>
    </location>
</feature>
<feature type="chain" id="PRO_5047446594" description="SCP domain-containing protein" evidence="2">
    <location>
        <begin position="21"/>
        <end position="215"/>
    </location>
</feature>
<evidence type="ECO:0000256" key="1">
    <source>
        <dbReference type="SAM" id="MobiDB-lite"/>
    </source>
</evidence>
<feature type="compositionally biased region" description="Pro residues" evidence="1">
    <location>
        <begin position="53"/>
        <end position="87"/>
    </location>
</feature>
<comment type="caution">
    <text evidence="4">The sequence shown here is derived from an EMBL/GenBank/DDBJ whole genome shotgun (WGS) entry which is preliminary data.</text>
</comment>
<evidence type="ECO:0000313" key="4">
    <source>
        <dbReference type="EMBL" id="MBI9001017.1"/>
    </source>
</evidence>
<feature type="region of interest" description="Disordered" evidence="1">
    <location>
        <begin position="44"/>
        <end position="91"/>
    </location>
</feature>
<evidence type="ECO:0000256" key="2">
    <source>
        <dbReference type="SAM" id="SignalP"/>
    </source>
</evidence>
<dbReference type="RefSeq" id="WP_198736488.1">
    <property type="nucleotide sequence ID" value="NZ_JAEIOT010000008.1"/>
</dbReference>
<dbReference type="Gene3D" id="3.40.33.10">
    <property type="entry name" value="CAP"/>
    <property type="match status" value="1"/>
</dbReference>
<gene>
    <name evidence="4" type="ORF">JDV76_08565</name>
</gene>
<dbReference type="SUPFAM" id="SSF55797">
    <property type="entry name" value="PR-1-like"/>
    <property type="match status" value="1"/>
</dbReference>